<dbReference type="Proteomes" id="UP000664385">
    <property type="component" value="Unassembled WGS sequence"/>
</dbReference>
<proteinExistence type="predicted"/>
<evidence type="ECO:0000313" key="1">
    <source>
        <dbReference type="EMBL" id="MBN8206509.1"/>
    </source>
</evidence>
<dbReference type="AlphaFoldDB" id="A0A939DY64"/>
<gene>
    <name evidence="1" type="ORF">JF543_11145</name>
</gene>
<comment type="caution">
    <text evidence="1">The sequence shown here is derived from an EMBL/GenBank/DDBJ whole genome shotgun (WGS) entry which is preliminary data.</text>
</comment>
<name>A0A939DY64_9MICO</name>
<evidence type="ECO:0000313" key="2">
    <source>
        <dbReference type="Proteomes" id="UP000664385"/>
    </source>
</evidence>
<reference evidence="1" key="1">
    <citation type="submission" date="2020-12" db="EMBL/GenBank/DDBJ databases">
        <title>PHA producing bacteria isolated from mangrove.</title>
        <authorList>
            <person name="Zheng W."/>
            <person name="Yu S."/>
            <person name="Huang Y."/>
        </authorList>
    </citation>
    <scope>NUCLEOTIDE SEQUENCE</scope>
    <source>
        <strain evidence="1">GN8-5</strain>
    </source>
</reference>
<organism evidence="1 2">
    <name type="scientific">Microbacterium esteraromaticum</name>
    <dbReference type="NCBI Taxonomy" id="57043"/>
    <lineage>
        <taxon>Bacteria</taxon>
        <taxon>Bacillati</taxon>
        <taxon>Actinomycetota</taxon>
        <taxon>Actinomycetes</taxon>
        <taxon>Micrococcales</taxon>
        <taxon>Microbacteriaceae</taxon>
        <taxon>Microbacterium</taxon>
    </lineage>
</organism>
<protein>
    <submittedName>
        <fullName evidence="1">Uncharacterized protein</fullName>
    </submittedName>
</protein>
<accession>A0A939DY64</accession>
<dbReference type="RefSeq" id="WP_206824136.1">
    <property type="nucleotide sequence ID" value="NZ_JAEMWU010000001.1"/>
</dbReference>
<dbReference type="EMBL" id="JAEMWU010000001">
    <property type="protein sequence ID" value="MBN8206509.1"/>
    <property type="molecule type" value="Genomic_DNA"/>
</dbReference>
<sequence>MDATAEQAAIAVETPWETVAALLGVRDGEEAQATIAYALGQKEDGVRSLTGAGLQQPESAAEVKALQKRVEHASKKVAGLMPEIQSIVAALV</sequence>